<dbReference type="Proteomes" id="UP000095280">
    <property type="component" value="Unplaced"/>
</dbReference>
<reference evidence="3" key="1">
    <citation type="submission" date="2016-11" db="UniProtKB">
        <authorList>
            <consortium name="WormBaseParasite"/>
        </authorList>
    </citation>
    <scope>IDENTIFICATION</scope>
</reference>
<feature type="compositionally biased region" description="Basic and acidic residues" evidence="1">
    <location>
        <begin position="147"/>
        <end position="159"/>
    </location>
</feature>
<feature type="compositionally biased region" description="Low complexity" evidence="1">
    <location>
        <begin position="104"/>
        <end position="118"/>
    </location>
</feature>
<dbReference type="AlphaFoldDB" id="A0A1I8FMN1"/>
<accession>A0A1I8FMN1</accession>
<feature type="region of interest" description="Disordered" evidence="1">
    <location>
        <begin position="85"/>
        <end position="182"/>
    </location>
</feature>
<name>A0A1I8FMN1_9PLAT</name>
<feature type="compositionally biased region" description="Low complexity" evidence="1">
    <location>
        <begin position="131"/>
        <end position="143"/>
    </location>
</feature>
<feature type="region of interest" description="Disordered" evidence="1">
    <location>
        <begin position="1"/>
        <end position="24"/>
    </location>
</feature>
<organism evidence="2 3">
    <name type="scientific">Macrostomum lignano</name>
    <dbReference type="NCBI Taxonomy" id="282301"/>
    <lineage>
        <taxon>Eukaryota</taxon>
        <taxon>Metazoa</taxon>
        <taxon>Spiralia</taxon>
        <taxon>Lophotrochozoa</taxon>
        <taxon>Platyhelminthes</taxon>
        <taxon>Rhabditophora</taxon>
        <taxon>Macrostomorpha</taxon>
        <taxon>Macrostomida</taxon>
        <taxon>Macrostomidae</taxon>
        <taxon>Macrostomum</taxon>
    </lineage>
</organism>
<feature type="compositionally biased region" description="Gly residues" evidence="1">
    <location>
        <begin position="9"/>
        <end position="18"/>
    </location>
</feature>
<feature type="compositionally biased region" description="Low complexity" evidence="1">
    <location>
        <begin position="168"/>
        <end position="182"/>
    </location>
</feature>
<proteinExistence type="predicted"/>
<evidence type="ECO:0000313" key="3">
    <source>
        <dbReference type="WBParaSite" id="maker-unitig_40053-snap-gene-0.2-mRNA-1"/>
    </source>
</evidence>
<sequence length="200" mass="21601">MASTEQRNDGGGGGGGGAMMSAGRGNVLGCRLTGKLNKERKFHQRSTRSIRNTSQTCEFLGEGHARLNTMENKDYERSGNEIKVYHERPAMAGGESNDPDSGWSRNSLTRSRTSLSSRQQQPAPTKRFGIAETAAADAAAGAAMRQRQREYDQRTEGEAKSSPAADQAAFSSTTKEASKSSAPRLCASLHALFRLPFQDL</sequence>
<protein>
    <submittedName>
        <fullName evidence="3">Uncharacterized protein</fullName>
    </submittedName>
</protein>
<evidence type="ECO:0000256" key="1">
    <source>
        <dbReference type="SAM" id="MobiDB-lite"/>
    </source>
</evidence>
<evidence type="ECO:0000313" key="2">
    <source>
        <dbReference type="Proteomes" id="UP000095280"/>
    </source>
</evidence>
<dbReference type="WBParaSite" id="maker-unitig_40053-snap-gene-0.2-mRNA-1">
    <property type="protein sequence ID" value="maker-unitig_40053-snap-gene-0.2-mRNA-1"/>
    <property type="gene ID" value="maker-unitig_40053-snap-gene-0.2"/>
</dbReference>
<keyword evidence="2" id="KW-1185">Reference proteome</keyword>